<gene>
    <name evidence="2" type="ORF">SAMN05421640_2481</name>
</gene>
<accession>A0A239K912</accession>
<evidence type="ECO:0000256" key="1">
    <source>
        <dbReference type="SAM" id="Phobius"/>
    </source>
</evidence>
<organism evidence="2 3">
    <name type="scientific">Ekhidna lutea</name>
    <dbReference type="NCBI Taxonomy" id="447679"/>
    <lineage>
        <taxon>Bacteria</taxon>
        <taxon>Pseudomonadati</taxon>
        <taxon>Bacteroidota</taxon>
        <taxon>Cytophagia</taxon>
        <taxon>Cytophagales</taxon>
        <taxon>Reichenbachiellaceae</taxon>
        <taxon>Ekhidna</taxon>
    </lineage>
</organism>
<keyword evidence="3" id="KW-1185">Reference proteome</keyword>
<dbReference type="Proteomes" id="UP000198393">
    <property type="component" value="Unassembled WGS sequence"/>
</dbReference>
<keyword evidence="1" id="KW-1133">Transmembrane helix</keyword>
<protein>
    <submittedName>
        <fullName evidence="2">Uncharacterized protein</fullName>
    </submittedName>
</protein>
<keyword evidence="1" id="KW-0472">Membrane</keyword>
<name>A0A239K912_EKHLU</name>
<evidence type="ECO:0000313" key="2">
    <source>
        <dbReference type="EMBL" id="SNT14113.1"/>
    </source>
</evidence>
<feature type="transmembrane region" description="Helical" evidence="1">
    <location>
        <begin position="15"/>
        <end position="34"/>
    </location>
</feature>
<evidence type="ECO:0000313" key="3">
    <source>
        <dbReference type="Proteomes" id="UP000198393"/>
    </source>
</evidence>
<dbReference type="AlphaFoldDB" id="A0A239K912"/>
<reference evidence="2 3" key="1">
    <citation type="submission" date="2017-06" db="EMBL/GenBank/DDBJ databases">
        <authorList>
            <person name="Kim H.J."/>
            <person name="Triplett B.A."/>
        </authorList>
    </citation>
    <scope>NUCLEOTIDE SEQUENCE [LARGE SCALE GENOMIC DNA]</scope>
    <source>
        <strain evidence="2 3">DSM 19307</strain>
    </source>
</reference>
<dbReference type="EMBL" id="FZPD01000004">
    <property type="protein sequence ID" value="SNT14113.1"/>
    <property type="molecule type" value="Genomic_DNA"/>
</dbReference>
<keyword evidence="1" id="KW-0812">Transmembrane</keyword>
<sequence length="179" mass="20743">MHKLKSYIKSYRNRFYILSLILLLISIVAFKIAIKPSIAGYTIYNNLNRNISEAGSITDISQLEELSQFYNDFIYPGSQVSFQNDLINKTAKITSRNGSRLVSFSVVDEVQHEAWLEKNYKIRLSGTYTDMLKTVDELQDQIEGGLLKNLKFEMILDRHTRRNTLFCEVYVQSISQLLN</sequence>
<proteinExistence type="predicted"/>
<dbReference type="RefSeq" id="WP_089357187.1">
    <property type="nucleotide sequence ID" value="NZ_FZPD01000004.1"/>
</dbReference>